<keyword evidence="5" id="KW-0378">Hydrolase</keyword>
<keyword evidence="7" id="KW-0865">Zymogen</keyword>
<evidence type="ECO:0000256" key="9">
    <source>
        <dbReference type="ARBA" id="ARBA00024195"/>
    </source>
</evidence>
<comment type="subcellular location">
    <subcellularLocation>
        <location evidence="1">Secreted</location>
    </subcellularLocation>
</comment>
<sequence length="263" mass="29234">MKLKFFVFLAIFAVISGQEDIFVPDFQYDVDTNRGPRIVGGHDANIEEVPYQVSLRRYNEETQLWGHTCGGIILTTDVTLNAAHCVYNRLHMKFQIRAGSDLRSQGGQLVNVTKLIMHPDYQPSGLYNDIAILKLQHKLIFGSKVWSIGLPPRGYRVPDGAALLVSGWGALEWQGSSPERLQKVYVPAVSNEKCAEVYANIRPHKICAGIVGKDSCQGDSGGPLVYKNFVVGVVSSGYRCAYDGYPGIYTRVSEFLDFIVRNL</sequence>
<keyword evidence="3" id="KW-0645">Protease</keyword>
<evidence type="ECO:0000256" key="7">
    <source>
        <dbReference type="ARBA" id="ARBA00023145"/>
    </source>
</evidence>
<accession>A0A9J6BKC4</accession>
<dbReference type="Gene3D" id="2.40.10.10">
    <property type="entry name" value="Trypsin-like serine proteases"/>
    <property type="match status" value="1"/>
</dbReference>
<evidence type="ECO:0000256" key="5">
    <source>
        <dbReference type="ARBA" id="ARBA00022801"/>
    </source>
</evidence>
<evidence type="ECO:0000256" key="1">
    <source>
        <dbReference type="ARBA" id="ARBA00004613"/>
    </source>
</evidence>
<protein>
    <recommendedName>
        <fullName evidence="11">Peptidase S1 domain-containing protein</fullName>
    </recommendedName>
</protein>
<dbReference type="FunFam" id="2.40.10.10:FF:000047">
    <property type="entry name" value="Trypsin eta"/>
    <property type="match status" value="1"/>
</dbReference>
<dbReference type="GO" id="GO:0007586">
    <property type="term" value="P:digestion"/>
    <property type="evidence" value="ECO:0007669"/>
    <property type="project" value="UniProtKB-KW"/>
</dbReference>
<dbReference type="OrthoDB" id="10059102at2759"/>
<dbReference type="InterPro" id="IPR043504">
    <property type="entry name" value="Peptidase_S1_PA_chymotrypsin"/>
</dbReference>
<feature type="domain" description="Peptidase S1" evidence="11">
    <location>
        <begin position="38"/>
        <end position="263"/>
    </location>
</feature>
<evidence type="ECO:0000256" key="2">
    <source>
        <dbReference type="ARBA" id="ARBA00022525"/>
    </source>
</evidence>
<reference evidence="12" key="1">
    <citation type="submission" date="2021-03" db="EMBL/GenBank/DDBJ databases">
        <title>Chromosome level genome of the anhydrobiotic midge Polypedilum vanderplanki.</title>
        <authorList>
            <person name="Yoshida Y."/>
            <person name="Kikawada T."/>
            <person name="Gusev O."/>
        </authorList>
    </citation>
    <scope>NUCLEOTIDE SEQUENCE</scope>
    <source>
        <strain evidence="12">NIAS01</strain>
        <tissue evidence="12">Whole body or cell culture</tissue>
    </source>
</reference>
<organism evidence="12 13">
    <name type="scientific">Polypedilum vanderplanki</name>
    <name type="common">Sleeping chironomid midge</name>
    <dbReference type="NCBI Taxonomy" id="319348"/>
    <lineage>
        <taxon>Eukaryota</taxon>
        <taxon>Metazoa</taxon>
        <taxon>Ecdysozoa</taxon>
        <taxon>Arthropoda</taxon>
        <taxon>Hexapoda</taxon>
        <taxon>Insecta</taxon>
        <taxon>Pterygota</taxon>
        <taxon>Neoptera</taxon>
        <taxon>Endopterygota</taxon>
        <taxon>Diptera</taxon>
        <taxon>Nematocera</taxon>
        <taxon>Chironomoidea</taxon>
        <taxon>Chironomidae</taxon>
        <taxon>Chironominae</taxon>
        <taxon>Polypedilum</taxon>
        <taxon>Polypedilum</taxon>
    </lineage>
</organism>
<name>A0A9J6BKC4_POLVA</name>
<keyword evidence="13" id="KW-1185">Reference proteome</keyword>
<feature type="chain" id="PRO_5039908106" description="Peptidase S1 domain-containing protein" evidence="10">
    <location>
        <begin position="18"/>
        <end position="263"/>
    </location>
</feature>
<evidence type="ECO:0000256" key="10">
    <source>
        <dbReference type="SAM" id="SignalP"/>
    </source>
</evidence>
<evidence type="ECO:0000256" key="8">
    <source>
        <dbReference type="ARBA" id="ARBA00023157"/>
    </source>
</evidence>
<keyword evidence="2" id="KW-0964">Secreted</keyword>
<dbReference type="SMART" id="SM00020">
    <property type="entry name" value="Tryp_SPc"/>
    <property type="match status" value="1"/>
</dbReference>
<dbReference type="PRINTS" id="PR00722">
    <property type="entry name" value="CHYMOTRYPSIN"/>
</dbReference>
<comment type="caution">
    <text evidence="12">The sequence shown here is derived from an EMBL/GenBank/DDBJ whole genome shotgun (WGS) entry which is preliminary data.</text>
</comment>
<evidence type="ECO:0000259" key="11">
    <source>
        <dbReference type="PROSITE" id="PS50240"/>
    </source>
</evidence>
<keyword evidence="4" id="KW-0222">Digestion</keyword>
<dbReference type="InterPro" id="IPR001314">
    <property type="entry name" value="Peptidase_S1A"/>
</dbReference>
<dbReference type="PROSITE" id="PS50240">
    <property type="entry name" value="TRYPSIN_DOM"/>
    <property type="match status" value="1"/>
</dbReference>
<dbReference type="PANTHER" id="PTHR24276:SF91">
    <property type="entry name" value="AT26814P-RELATED"/>
    <property type="match status" value="1"/>
</dbReference>
<evidence type="ECO:0000256" key="6">
    <source>
        <dbReference type="ARBA" id="ARBA00022825"/>
    </source>
</evidence>
<dbReference type="InterPro" id="IPR050430">
    <property type="entry name" value="Peptidase_S1"/>
</dbReference>
<keyword evidence="10" id="KW-0732">Signal</keyword>
<evidence type="ECO:0000313" key="12">
    <source>
        <dbReference type="EMBL" id="KAG5670237.1"/>
    </source>
</evidence>
<evidence type="ECO:0000256" key="3">
    <source>
        <dbReference type="ARBA" id="ARBA00022670"/>
    </source>
</evidence>
<dbReference type="EMBL" id="JADBJN010000003">
    <property type="protein sequence ID" value="KAG5670237.1"/>
    <property type="molecule type" value="Genomic_DNA"/>
</dbReference>
<gene>
    <name evidence="12" type="ORF">PVAND_000514</name>
</gene>
<dbReference type="InterPro" id="IPR033116">
    <property type="entry name" value="TRYPSIN_SER"/>
</dbReference>
<dbReference type="AlphaFoldDB" id="A0A9J6BKC4"/>
<keyword evidence="8" id="KW-1015">Disulfide bond</keyword>
<proteinExistence type="inferred from homology"/>
<dbReference type="GO" id="GO:0005576">
    <property type="term" value="C:extracellular region"/>
    <property type="evidence" value="ECO:0007669"/>
    <property type="project" value="UniProtKB-SubCell"/>
</dbReference>
<dbReference type="SUPFAM" id="SSF50494">
    <property type="entry name" value="Trypsin-like serine proteases"/>
    <property type="match status" value="1"/>
</dbReference>
<dbReference type="InterPro" id="IPR009003">
    <property type="entry name" value="Peptidase_S1_PA"/>
</dbReference>
<dbReference type="CDD" id="cd00190">
    <property type="entry name" value="Tryp_SPc"/>
    <property type="match status" value="1"/>
</dbReference>
<keyword evidence="6" id="KW-0720">Serine protease</keyword>
<dbReference type="PANTHER" id="PTHR24276">
    <property type="entry name" value="POLYSERASE-RELATED"/>
    <property type="match status" value="1"/>
</dbReference>
<dbReference type="Proteomes" id="UP001107558">
    <property type="component" value="Chromosome 3"/>
</dbReference>
<dbReference type="InterPro" id="IPR001254">
    <property type="entry name" value="Trypsin_dom"/>
</dbReference>
<evidence type="ECO:0000256" key="4">
    <source>
        <dbReference type="ARBA" id="ARBA00022757"/>
    </source>
</evidence>
<dbReference type="GO" id="GO:0004252">
    <property type="term" value="F:serine-type endopeptidase activity"/>
    <property type="evidence" value="ECO:0007669"/>
    <property type="project" value="InterPro"/>
</dbReference>
<evidence type="ECO:0000313" key="13">
    <source>
        <dbReference type="Proteomes" id="UP001107558"/>
    </source>
</evidence>
<comment type="similarity">
    <text evidence="9">Belongs to the peptidase S1 family. CLIP subfamily.</text>
</comment>
<feature type="signal peptide" evidence="10">
    <location>
        <begin position="1"/>
        <end position="17"/>
    </location>
</feature>
<dbReference type="PROSITE" id="PS00135">
    <property type="entry name" value="TRYPSIN_SER"/>
    <property type="match status" value="1"/>
</dbReference>
<dbReference type="Pfam" id="PF00089">
    <property type="entry name" value="Trypsin"/>
    <property type="match status" value="1"/>
</dbReference>
<dbReference type="GO" id="GO:0016485">
    <property type="term" value="P:protein processing"/>
    <property type="evidence" value="ECO:0007669"/>
    <property type="project" value="UniProtKB-ARBA"/>
</dbReference>